<dbReference type="SUPFAM" id="SSF111369">
    <property type="entry name" value="HlyD-like secretion proteins"/>
    <property type="match status" value="1"/>
</dbReference>
<accession>A0AAU7X8Q0</accession>
<dbReference type="Pfam" id="PF25917">
    <property type="entry name" value="BSH_RND"/>
    <property type="match status" value="1"/>
</dbReference>
<name>A0AAU7X8Q0_9HYPH</name>
<keyword evidence="2" id="KW-0175">Coiled coil</keyword>
<dbReference type="Gene3D" id="2.40.50.100">
    <property type="match status" value="1"/>
</dbReference>
<dbReference type="PANTHER" id="PTHR30386">
    <property type="entry name" value="MEMBRANE FUSION SUBUNIT OF EMRAB-TOLC MULTIDRUG EFFLUX PUMP"/>
    <property type="match status" value="1"/>
</dbReference>
<evidence type="ECO:0000256" key="1">
    <source>
        <dbReference type="ARBA" id="ARBA00004196"/>
    </source>
</evidence>
<dbReference type="PANTHER" id="PTHR30386:SF19">
    <property type="entry name" value="MULTIDRUG EXPORT PROTEIN EMRA-RELATED"/>
    <property type="match status" value="1"/>
</dbReference>
<organism evidence="7">
    <name type="scientific">Methyloraptor flagellatus</name>
    <dbReference type="NCBI Taxonomy" id="3162530"/>
    <lineage>
        <taxon>Bacteria</taxon>
        <taxon>Pseudomonadati</taxon>
        <taxon>Pseudomonadota</taxon>
        <taxon>Alphaproteobacteria</taxon>
        <taxon>Hyphomicrobiales</taxon>
        <taxon>Ancalomicrobiaceae</taxon>
        <taxon>Methyloraptor</taxon>
    </lineage>
</organism>
<feature type="domain" description="CusB-like beta-barrel" evidence="6">
    <location>
        <begin position="295"/>
        <end position="338"/>
    </location>
</feature>
<gene>
    <name evidence="7" type="ORF">ABS361_20855</name>
</gene>
<keyword evidence="4" id="KW-1133">Transmembrane helix</keyword>
<feature type="coiled-coil region" evidence="2">
    <location>
        <begin position="198"/>
        <end position="260"/>
    </location>
</feature>
<dbReference type="EMBL" id="CP158568">
    <property type="protein sequence ID" value="XBY44430.1"/>
    <property type="molecule type" value="Genomic_DNA"/>
</dbReference>
<dbReference type="KEGG" id="mflg:ABS361_20855"/>
<dbReference type="GO" id="GO:0055085">
    <property type="term" value="P:transmembrane transport"/>
    <property type="evidence" value="ECO:0007669"/>
    <property type="project" value="InterPro"/>
</dbReference>
<keyword evidence="4" id="KW-0472">Membrane</keyword>
<comment type="subcellular location">
    <subcellularLocation>
        <location evidence="1">Cell envelope</location>
    </subcellularLocation>
</comment>
<dbReference type="InterPro" id="IPR058625">
    <property type="entry name" value="MdtA-like_BSH"/>
</dbReference>
<evidence type="ECO:0000259" key="5">
    <source>
        <dbReference type="Pfam" id="PF25917"/>
    </source>
</evidence>
<feature type="transmembrane region" description="Helical" evidence="4">
    <location>
        <begin position="63"/>
        <end position="82"/>
    </location>
</feature>
<dbReference type="AlphaFoldDB" id="A0AAU7X8Q0"/>
<sequence length="418" mass="44062">MSADGNPARETVPAAPAPNNPPSTDRAPNAPASAPGAVAPSAVAAEPSGTPPVKRSKRSPVRFLLMVAIPLAVVAGGAWMYLQGGRYITTDNAQVGAEKVLITPDVSGRVISVAVTEGQALKPGDPLLAIDPVPYQIAVREAEAKLDSVRTDFANLKASFGSLDRQIALADETIKLREADLDRKQQLAGNRVGTQADVDQARLAVTAARTQAELLRQQRVNVLNQIVGDPNLPIVKFPAYMQAQAELDKARRDLDNTTIRSPIAGTATQVASIQLGRYLTAGTAIFAIVGRDDTWVDANPKETDLTYVRPGQAATVTVDAYPDRVWHGTVEAIAPGTGAQFSILPAQNASGNWVKVVQRIPVRVAFAPGEDVGALRAGMSAYVSIDTGRQRSLQGVVGGLFDFGTAHAQDVAEAAPHR</sequence>
<feature type="region of interest" description="Disordered" evidence="3">
    <location>
        <begin position="1"/>
        <end position="56"/>
    </location>
</feature>
<evidence type="ECO:0000256" key="2">
    <source>
        <dbReference type="SAM" id="Coils"/>
    </source>
</evidence>
<feature type="compositionally biased region" description="Low complexity" evidence="3">
    <location>
        <begin position="27"/>
        <end position="48"/>
    </location>
</feature>
<protein>
    <submittedName>
        <fullName evidence="7">HlyD family secretion protein</fullName>
    </submittedName>
</protein>
<dbReference type="Gene3D" id="2.40.30.170">
    <property type="match status" value="1"/>
</dbReference>
<dbReference type="InterPro" id="IPR058792">
    <property type="entry name" value="Beta-barrel_RND_2"/>
</dbReference>
<reference evidence="7" key="1">
    <citation type="submission" date="2024-06" db="EMBL/GenBank/DDBJ databases">
        <title>Methylostella associata gen. nov., sp. nov., a novel Ancalomicrobiaceae-affiliated facultatively methylotrophic bacteria that feed on methanotrophs of the genus Methylococcus.</title>
        <authorList>
            <person name="Saltykova V."/>
            <person name="Danilova O.V."/>
            <person name="Oshkin I.Y."/>
            <person name="Belova S.E."/>
            <person name="Pimenov N.V."/>
            <person name="Dedysh S.N."/>
        </authorList>
    </citation>
    <scope>NUCLEOTIDE SEQUENCE</scope>
    <source>
        <strain evidence="7">S20</strain>
    </source>
</reference>
<evidence type="ECO:0000313" key="7">
    <source>
        <dbReference type="EMBL" id="XBY44430.1"/>
    </source>
</evidence>
<feature type="domain" description="Multidrug resistance protein MdtA-like barrel-sandwich hybrid" evidence="5">
    <location>
        <begin position="98"/>
        <end position="289"/>
    </location>
</feature>
<keyword evidence="4" id="KW-0812">Transmembrane</keyword>
<dbReference type="InterPro" id="IPR050739">
    <property type="entry name" value="MFP"/>
</dbReference>
<dbReference type="Pfam" id="PF25954">
    <property type="entry name" value="Beta-barrel_RND_2"/>
    <property type="match status" value="1"/>
</dbReference>
<evidence type="ECO:0000256" key="3">
    <source>
        <dbReference type="SAM" id="MobiDB-lite"/>
    </source>
</evidence>
<dbReference type="GO" id="GO:0030313">
    <property type="term" value="C:cell envelope"/>
    <property type="evidence" value="ECO:0007669"/>
    <property type="project" value="UniProtKB-SubCell"/>
</dbReference>
<evidence type="ECO:0000256" key="4">
    <source>
        <dbReference type="SAM" id="Phobius"/>
    </source>
</evidence>
<evidence type="ECO:0000259" key="6">
    <source>
        <dbReference type="Pfam" id="PF25954"/>
    </source>
</evidence>
<dbReference type="RefSeq" id="WP_407049523.1">
    <property type="nucleotide sequence ID" value="NZ_CP158568.1"/>
</dbReference>
<proteinExistence type="predicted"/>